<evidence type="ECO:0000313" key="2">
    <source>
        <dbReference type="EMBL" id="KAI5319289.1"/>
    </source>
</evidence>
<sequence length="220" mass="24407">MLKTHVFTHHPPFHQLPNGSHASGFLKTPILCLACKRFPNEDAINSKQHRTGHSVTEKKEKRHRYTSHRVKSRKHSSTASARMPSGTYLPILSRHQCLIAVLNNGAGTSETLFARFNGFADSTLVPSHITLQHASFVSLSTSYLPSAPSCLARSPCDMQALCPLRHLSTFGTLMLNHIALQHASFVSHSSTPFAFGTLLPRHIAFLVPMHITLSLWHPHT</sequence>
<dbReference type="Proteomes" id="UP001054821">
    <property type="component" value="Chromosome 7"/>
</dbReference>
<feature type="compositionally biased region" description="Basic residues" evidence="1">
    <location>
        <begin position="60"/>
        <end position="76"/>
    </location>
</feature>
<organism evidence="2 3">
    <name type="scientific">Prunus dulcis</name>
    <name type="common">Almond</name>
    <name type="synonym">Amygdalus dulcis</name>
    <dbReference type="NCBI Taxonomy" id="3755"/>
    <lineage>
        <taxon>Eukaryota</taxon>
        <taxon>Viridiplantae</taxon>
        <taxon>Streptophyta</taxon>
        <taxon>Embryophyta</taxon>
        <taxon>Tracheophyta</taxon>
        <taxon>Spermatophyta</taxon>
        <taxon>Magnoliopsida</taxon>
        <taxon>eudicotyledons</taxon>
        <taxon>Gunneridae</taxon>
        <taxon>Pentapetalae</taxon>
        <taxon>rosids</taxon>
        <taxon>fabids</taxon>
        <taxon>Rosales</taxon>
        <taxon>Rosaceae</taxon>
        <taxon>Amygdaloideae</taxon>
        <taxon>Amygdaleae</taxon>
        <taxon>Prunus</taxon>
    </lineage>
</organism>
<gene>
    <name evidence="2" type="ORF">L3X38_038997</name>
</gene>
<evidence type="ECO:0000256" key="1">
    <source>
        <dbReference type="SAM" id="MobiDB-lite"/>
    </source>
</evidence>
<feature type="region of interest" description="Disordered" evidence="1">
    <location>
        <begin position="45"/>
        <end position="81"/>
    </location>
</feature>
<dbReference type="AlphaFoldDB" id="A0AAD4V685"/>
<reference evidence="2 3" key="1">
    <citation type="journal article" date="2022" name="G3 (Bethesda)">
        <title>Whole-genome sequence and methylome profiling of the almond [Prunus dulcis (Mill.) D.A. Webb] cultivar 'Nonpareil'.</title>
        <authorList>
            <person name="D'Amico-Willman K.M."/>
            <person name="Ouma W.Z."/>
            <person name="Meulia T."/>
            <person name="Sideli G.M."/>
            <person name="Gradziel T.M."/>
            <person name="Fresnedo-Ramirez J."/>
        </authorList>
    </citation>
    <scope>NUCLEOTIDE SEQUENCE [LARGE SCALE GENOMIC DNA]</scope>
    <source>
        <strain evidence="2">Clone GOH B32 T37-40</strain>
    </source>
</reference>
<evidence type="ECO:0000313" key="3">
    <source>
        <dbReference type="Proteomes" id="UP001054821"/>
    </source>
</evidence>
<keyword evidence="3" id="KW-1185">Reference proteome</keyword>
<proteinExistence type="predicted"/>
<accession>A0AAD4V685</accession>
<comment type="caution">
    <text evidence="2">The sequence shown here is derived from an EMBL/GenBank/DDBJ whole genome shotgun (WGS) entry which is preliminary data.</text>
</comment>
<protein>
    <submittedName>
        <fullName evidence="2">Uncharacterized protein</fullName>
    </submittedName>
</protein>
<dbReference type="EMBL" id="JAJFAZ020000007">
    <property type="protein sequence ID" value="KAI5319289.1"/>
    <property type="molecule type" value="Genomic_DNA"/>
</dbReference>
<name>A0AAD4V685_PRUDU</name>